<keyword evidence="1" id="KW-1133">Transmembrane helix</keyword>
<dbReference type="EMBL" id="CAJEWN010000076">
    <property type="protein sequence ID" value="CAD2159856.1"/>
    <property type="molecule type" value="Genomic_DNA"/>
</dbReference>
<sequence length="53" mass="6368">MPKTDFLHPKTILNFNILLGIAGLRFEIWHLMLFISKVRFKHLFFNGSFLIKY</sequence>
<evidence type="ECO:0000313" key="2">
    <source>
        <dbReference type="EMBL" id="CAD2159856.1"/>
    </source>
</evidence>
<keyword evidence="1" id="KW-0812">Transmembrane</keyword>
<organism evidence="2 3">
    <name type="scientific">Meloidogyne enterolobii</name>
    <name type="common">Root-knot nematode worm</name>
    <name type="synonym">Meloidogyne mayaguensis</name>
    <dbReference type="NCBI Taxonomy" id="390850"/>
    <lineage>
        <taxon>Eukaryota</taxon>
        <taxon>Metazoa</taxon>
        <taxon>Ecdysozoa</taxon>
        <taxon>Nematoda</taxon>
        <taxon>Chromadorea</taxon>
        <taxon>Rhabditida</taxon>
        <taxon>Tylenchina</taxon>
        <taxon>Tylenchomorpha</taxon>
        <taxon>Tylenchoidea</taxon>
        <taxon>Meloidogynidae</taxon>
        <taxon>Meloidogyninae</taxon>
        <taxon>Meloidogyne</taxon>
    </lineage>
</organism>
<accession>A0A6V7ULJ4</accession>
<comment type="caution">
    <text evidence="2">The sequence shown here is derived from an EMBL/GenBank/DDBJ whole genome shotgun (WGS) entry which is preliminary data.</text>
</comment>
<evidence type="ECO:0000313" key="3">
    <source>
        <dbReference type="Proteomes" id="UP000580250"/>
    </source>
</evidence>
<feature type="transmembrane region" description="Helical" evidence="1">
    <location>
        <begin position="12"/>
        <end position="35"/>
    </location>
</feature>
<gene>
    <name evidence="2" type="ORF">MENT_LOCUS13940</name>
</gene>
<dbReference type="AlphaFoldDB" id="A0A6V7ULJ4"/>
<keyword evidence="1" id="KW-0472">Membrane</keyword>
<reference evidence="2 3" key="1">
    <citation type="submission" date="2020-08" db="EMBL/GenBank/DDBJ databases">
        <authorList>
            <person name="Koutsovoulos G."/>
            <person name="Danchin GJ E."/>
        </authorList>
    </citation>
    <scope>NUCLEOTIDE SEQUENCE [LARGE SCALE GENOMIC DNA]</scope>
</reference>
<evidence type="ECO:0000256" key="1">
    <source>
        <dbReference type="SAM" id="Phobius"/>
    </source>
</evidence>
<dbReference type="Proteomes" id="UP000580250">
    <property type="component" value="Unassembled WGS sequence"/>
</dbReference>
<proteinExistence type="predicted"/>
<name>A0A6V7ULJ4_MELEN</name>
<protein>
    <submittedName>
        <fullName evidence="2">Uncharacterized protein</fullName>
    </submittedName>
</protein>